<evidence type="ECO:0000313" key="2">
    <source>
        <dbReference type="Proteomes" id="UP000828390"/>
    </source>
</evidence>
<accession>A0A9D4IDA3</accession>
<sequence length="147" mass="16835">MNGKLQSDTDQVIIKLCREKLGLPKLTANDIERSLFIGQPDKNGNAQIICKFKHWKAKNAVYQAKKELKKHKSESFKVVVCEDLTKRRQSIVKKLSEARKSKLIDSYWTSDGRIFYKKTLTGLKTLVDTLEAVSKLFPIVNTLPIKQ</sequence>
<keyword evidence="2" id="KW-1185">Reference proteome</keyword>
<comment type="caution">
    <text evidence="1">The sequence shown here is derived from an EMBL/GenBank/DDBJ whole genome shotgun (WGS) entry which is preliminary data.</text>
</comment>
<dbReference type="EMBL" id="JAIWYP010000010">
    <property type="protein sequence ID" value="KAH3755693.1"/>
    <property type="molecule type" value="Genomic_DNA"/>
</dbReference>
<dbReference type="Proteomes" id="UP000828390">
    <property type="component" value="Unassembled WGS sequence"/>
</dbReference>
<evidence type="ECO:0000313" key="1">
    <source>
        <dbReference type="EMBL" id="KAH3755693.1"/>
    </source>
</evidence>
<protein>
    <submittedName>
        <fullName evidence="1">Uncharacterized protein</fullName>
    </submittedName>
</protein>
<name>A0A9D4IDA3_DREPO</name>
<organism evidence="1 2">
    <name type="scientific">Dreissena polymorpha</name>
    <name type="common">Zebra mussel</name>
    <name type="synonym">Mytilus polymorpha</name>
    <dbReference type="NCBI Taxonomy" id="45954"/>
    <lineage>
        <taxon>Eukaryota</taxon>
        <taxon>Metazoa</taxon>
        <taxon>Spiralia</taxon>
        <taxon>Lophotrochozoa</taxon>
        <taxon>Mollusca</taxon>
        <taxon>Bivalvia</taxon>
        <taxon>Autobranchia</taxon>
        <taxon>Heteroconchia</taxon>
        <taxon>Euheterodonta</taxon>
        <taxon>Imparidentia</taxon>
        <taxon>Neoheterodontei</taxon>
        <taxon>Myida</taxon>
        <taxon>Dreissenoidea</taxon>
        <taxon>Dreissenidae</taxon>
        <taxon>Dreissena</taxon>
    </lineage>
</organism>
<gene>
    <name evidence="1" type="ORF">DPMN_190391</name>
</gene>
<reference evidence="1" key="1">
    <citation type="journal article" date="2019" name="bioRxiv">
        <title>The Genome of the Zebra Mussel, Dreissena polymorpha: A Resource for Invasive Species Research.</title>
        <authorList>
            <person name="McCartney M.A."/>
            <person name="Auch B."/>
            <person name="Kono T."/>
            <person name="Mallez S."/>
            <person name="Zhang Y."/>
            <person name="Obille A."/>
            <person name="Becker A."/>
            <person name="Abrahante J.E."/>
            <person name="Garbe J."/>
            <person name="Badalamenti J.P."/>
            <person name="Herman A."/>
            <person name="Mangelson H."/>
            <person name="Liachko I."/>
            <person name="Sullivan S."/>
            <person name="Sone E.D."/>
            <person name="Koren S."/>
            <person name="Silverstein K.A.T."/>
            <person name="Beckman K.B."/>
            <person name="Gohl D.M."/>
        </authorList>
    </citation>
    <scope>NUCLEOTIDE SEQUENCE</scope>
    <source>
        <strain evidence="1">Duluth1</strain>
        <tissue evidence="1">Whole animal</tissue>
    </source>
</reference>
<proteinExistence type="predicted"/>
<dbReference type="AlphaFoldDB" id="A0A9D4IDA3"/>
<reference evidence="1" key="2">
    <citation type="submission" date="2020-11" db="EMBL/GenBank/DDBJ databases">
        <authorList>
            <person name="McCartney M.A."/>
            <person name="Auch B."/>
            <person name="Kono T."/>
            <person name="Mallez S."/>
            <person name="Becker A."/>
            <person name="Gohl D.M."/>
            <person name="Silverstein K.A.T."/>
            <person name="Koren S."/>
            <person name="Bechman K.B."/>
            <person name="Herman A."/>
            <person name="Abrahante J.E."/>
            <person name="Garbe J."/>
        </authorList>
    </citation>
    <scope>NUCLEOTIDE SEQUENCE</scope>
    <source>
        <strain evidence="1">Duluth1</strain>
        <tissue evidence="1">Whole animal</tissue>
    </source>
</reference>